<dbReference type="Pfam" id="PF02472">
    <property type="entry name" value="ExbD"/>
    <property type="match status" value="1"/>
</dbReference>
<keyword evidence="3" id="KW-1003">Cell membrane</keyword>
<dbReference type="InterPro" id="IPR003400">
    <property type="entry name" value="ExbD"/>
</dbReference>
<evidence type="ECO:0000256" key="1">
    <source>
        <dbReference type="ARBA" id="ARBA00004162"/>
    </source>
</evidence>
<evidence type="ECO:0000256" key="5">
    <source>
        <dbReference type="ARBA" id="ARBA00022989"/>
    </source>
</evidence>
<dbReference type="AlphaFoldDB" id="A0A4Z0M524"/>
<keyword evidence="5 8" id="KW-1133">Transmembrane helix</keyword>
<evidence type="ECO:0000256" key="7">
    <source>
        <dbReference type="RuleBase" id="RU003879"/>
    </source>
</evidence>
<dbReference type="GO" id="GO:0022857">
    <property type="term" value="F:transmembrane transporter activity"/>
    <property type="evidence" value="ECO:0007669"/>
    <property type="project" value="InterPro"/>
</dbReference>
<comment type="subcellular location">
    <subcellularLocation>
        <location evidence="1">Cell membrane</location>
        <topology evidence="1">Single-pass membrane protein</topology>
    </subcellularLocation>
    <subcellularLocation>
        <location evidence="7">Cell membrane</location>
        <topology evidence="7">Single-pass type II membrane protein</topology>
    </subcellularLocation>
</comment>
<dbReference type="Gene3D" id="3.30.420.270">
    <property type="match status" value="1"/>
</dbReference>
<gene>
    <name evidence="9" type="ORF">E4634_05180</name>
</gene>
<proteinExistence type="inferred from homology"/>
<dbReference type="PANTHER" id="PTHR30558:SF13">
    <property type="entry name" value="BIOPOLYMER TRANSPORT PROTEIN EXBD2"/>
    <property type="match status" value="1"/>
</dbReference>
<evidence type="ECO:0000256" key="8">
    <source>
        <dbReference type="SAM" id="Phobius"/>
    </source>
</evidence>
<evidence type="ECO:0000256" key="3">
    <source>
        <dbReference type="ARBA" id="ARBA00022475"/>
    </source>
</evidence>
<dbReference type="GO" id="GO:0005886">
    <property type="term" value="C:plasma membrane"/>
    <property type="evidence" value="ECO:0007669"/>
    <property type="project" value="UniProtKB-SubCell"/>
</dbReference>
<sequence>MSDSIDSMLLEEEESQIDLTPMLDVVFIMLIFFIVTSTFVKEAGVDVSRPNADTAVVTESNSIQIGITAANQIFMDKRQVDKRAVRANVERGLAENPGAAVIIVADAESKTETLIEVMDQARLAGAESVSVAADEG</sequence>
<evidence type="ECO:0000313" key="10">
    <source>
        <dbReference type="Proteomes" id="UP000298050"/>
    </source>
</evidence>
<dbReference type="RefSeq" id="WP_135441557.1">
    <property type="nucleotide sequence ID" value="NZ_SRLE01000005.1"/>
</dbReference>
<dbReference type="EMBL" id="SRLE01000005">
    <property type="protein sequence ID" value="TGD74599.1"/>
    <property type="molecule type" value="Genomic_DNA"/>
</dbReference>
<evidence type="ECO:0000256" key="2">
    <source>
        <dbReference type="ARBA" id="ARBA00005811"/>
    </source>
</evidence>
<keyword evidence="4 7" id="KW-0812">Transmembrane</keyword>
<name>A0A4Z0M524_9GAMM</name>
<keyword evidence="7" id="KW-0813">Transport</keyword>
<evidence type="ECO:0000256" key="4">
    <source>
        <dbReference type="ARBA" id="ARBA00022692"/>
    </source>
</evidence>
<organism evidence="9 10">
    <name type="scientific">Mangrovimicrobium sediminis</name>
    <dbReference type="NCBI Taxonomy" id="2562682"/>
    <lineage>
        <taxon>Bacteria</taxon>
        <taxon>Pseudomonadati</taxon>
        <taxon>Pseudomonadota</taxon>
        <taxon>Gammaproteobacteria</taxon>
        <taxon>Cellvibrionales</taxon>
        <taxon>Halieaceae</taxon>
        <taxon>Mangrovimicrobium</taxon>
    </lineage>
</organism>
<evidence type="ECO:0000313" key="9">
    <source>
        <dbReference type="EMBL" id="TGD74599.1"/>
    </source>
</evidence>
<protein>
    <submittedName>
        <fullName evidence="9">Biopolymer transporter ExbD</fullName>
    </submittedName>
</protein>
<reference evidence="9 10" key="1">
    <citation type="submission" date="2019-04" db="EMBL/GenBank/DDBJ databases">
        <title>Taxonomy of novel Haliea sp. from mangrove soil of West Coast of India.</title>
        <authorList>
            <person name="Verma A."/>
            <person name="Kumar P."/>
            <person name="Krishnamurthi S."/>
        </authorList>
    </citation>
    <scope>NUCLEOTIDE SEQUENCE [LARGE SCALE GENOMIC DNA]</scope>
    <source>
        <strain evidence="9 10">SAOS-164</strain>
    </source>
</reference>
<keyword evidence="10" id="KW-1185">Reference proteome</keyword>
<accession>A0A4Z0M524</accession>
<dbReference type="GO" id="GO:0015031">
    <property type="term" value="P:protein transport"/>
    <property type="evidence" value="ECO:0007669"/>
    <property type="project" value="UniProtKB-KW"/>
</dbReference>
<comment type="caution">
    <text evidence="9">The sequence shown here is derived from an EMBL/GenBank/DDBJ whole genome shotgun (WGS) entry which is preliminary data.</text>
</comment>
<keyword evidence="7" id="KW-0653">Protein transport</keyword>
<feature type="transmembrane region" description="Helical" evidence="8">
    <location>
        <begin position="20"/>
        <end position="40"/>
    </location>
</feature>
<comment type="similarity">
    <text evidence="2 7">Belongs to the ExbD/TolR family.</text>
</comment>
<dbReference type="PANTHER" id="PTHR30558">
    <property type="entry name" value="EXBD MEMBRANE COMPONENT OF PMF-DRIVEN MACROMOLECULE IMPORT SYSTEM"/>
    <property type="match status" value="1"/>
</dbReference>
<dbReference type="OrthoDB" id="9793581at2"/>
<keyword evidence="6 8" id="KW-0472">Membrane</keyword>
<evidence type="ECO:0000256" key="6">
    <source>
        <dbReference type="ARBA" id="ARBA00023136"/>
    </source>
</evidence>
<dbReference type="Proteomes" id="UP000298050">
    <property type="component" value="Unassembled WGS sequence"/>
</dbReference>